<evidence type="ECO:0000313" key="3">
    <source>
        <dbReference type="Proteomes" id="UP000821853"/>
    </source>
</evidence>
<dbReference type="VEuPathDB" id="VectorBase:HLOH_045625"/>
<protein>
    <recommendedName>
        <fullName evidence="4">RING-CH-type domain-containing protein</fullName>
    </recommendedName>
</protein>
<gene>
    <name evidence="2" type="ORF">HPB48_002713</name>
</gene>
<comment type="caution">
    <text evidence="2">The sequence shown here is derived from an EMBL/GenBank/DDBJ whole genome shotgun (WGS) entry which is preliminary data.</text>
</comment>
<keyword evidence="1" id="KW-0812">Transmembrane</keyword>
<evidence type="ECO:0000256" key="1">
    <source>
        <dbReference type="SAM" id="Phobius"/>
    </source>
</evidence>
<evidence type="ECO:0000313" key="2">
    <source>
        <dbReference type="EMBL" id="KAH9368080.1"/>
    </source>
</evidence>
<reference evidence="2 3" key="1">
    <citation type="journal article" date="2020" name="Cell">
        <title>Large-Scale Comparative Analyses of Tick Genomes Elucidate Their Genetic Diversity and Vector Capacities.</title>
        <authorList>
            <consortium name="Tick Genome and Microbiome Consortium (TIGMIC)"/>
            <person name="Jia N."/>
            <person name="Wang J."/>
            <person name="Shi W."/>
            <person name="Du L."/>
            <person name="Sun Y."/>
            <person name="Zhan W."/>
            <person name="Jiang J.F."/>
            <person name="Wang Q."/>
            <person name="Zhang B."/>
            <person name="Ji P."/>
            <person name="Bell-Sakyi L."/>
            <person name="Cui X.M."/>
            <person name="Yuan T.T."/>
            <person name="Jiang B.G."/>
            <person name="Yang W.F."/>
            <person name="Lam T.T."/>
            <person name="Chang Q.C."/>
            <person name="Ding S.J."/>
            <person name="Wang X.J."/>
            <person name="Zhu J.G."/>
            <person name="Ruan X.D."/>
            <person name="Zhao L."/>
            <person name="Wei J.T."/>
            <person name="Ye R.Z."/>
            <person name="Que T.C."/>
            <person name="Du C.H."/>
            <person name="Zhou Y.H."/>
            <person name="Cheng J.X."/>
            <person name="Dai P.F."/>
            <person name="Guo W.B."/>
            <person name="Han X.H."/>
            <person name="Huang E.J."/>
            <person name="Li L.F."/>
            <person name="Wei W."/>
            <person name="Gao Y.C."/>
            <person name="Liu J.Z."/>
            <person name="Shao H.Z."/>
            <person name="Wang X."/>
            <person name="Wang C.C."/>
            <person name="Yang T.C."/>
            <person name="Huo Q.B."/>
            <person name="Li W."/>
            <person name="Chen H.Y."/>
            <person name="Chen S.E."/>
            <person name="Zhou L.G."/>
            <person name="Ni X.B."/>
            <person name="Tian J.H."/>
            <person name="Sheng Y."/>
            <person name="Liu T."/>
            <person name="Pan Y.S."/>
            <person name="Xia L.Y."/>
            <person name="Li J."/>
            <person name="Zhao F."/>
            <person name="Cao W.C."/>
        </authorList>
    </citation>
    <scope>NUCLEOTIDE SEQUENCE [LARGE SCALE GENOMIC DNA]</scope>
    <source>
        <strain evidence="2">HaeL-2018</strain>
    </source>
</reference>
<keyword evidence="1" id="KW-1133">Transmembrane helix</keyword>
<proteinExistence type="predicted"/>
<sequence length="248" mass="27488">MSVVKWCELGDKSTGNIPYVTSVRARDRVPSRASRCRAFRIPTQQQPPVIEYAMGLLLDARRGPAATQFTCIFKSDEPEEDGDAAGTLPCRIDGADSAAGPNGRSCHSECSRPPFGGTGDVRRSCCLCSDREDHAGQAPLPSPCACANLFVHRYCMQNRLDRYRAHDPRPSCKAPYPAQRSTKPIWKWFWEEESRYLALVFAATVVFTVGTVGAMEMARMYRLFEFHSAVRASRGSIITSALLVITVF</sequence>
<accession>A0A9J6G054</accession>
<keyword evidence="1" id="KW-0472">Membrane</keyword>
<evidence type="ECO:0008006" key="4">
    <source>
        <dbReference type="Google" id="ProtNLM"/>
    </source>
</evidence>
<dbReference type="EMBL" id="JABSTR010000004">
    <property type="protein sequence ID" value="KAH9368080.1"/>
    <property type="molecule type" value="Genomic_DNA"/>
</dbReference>
<name>A0A9J6G054_HAELO</name>
<organism evidence="2 3">
    <name type="scientific">Haemaphysalis longicornis</name>
    <name type="common">Bush tick</name>
    <dbReference type="NCBI Taxonomy" id="44386"/>
    <lineage>
        <taxon>Eukaryota</taxon>
        <taxon>Metazoa</taxon>
        <taxon>Ecdysozoa</taxon>
        <taxon>Arthropoda</taxon>
        <taxon>Chelicerata</taxon>
        <taxon>Arachnida</taxon>
        <taxon>Acari</taxon>
        <taxon>Parasitiformes</taxon>
        <taxon>Ixodida</taxon>
        <taxon>Ixodoidea</taxon>
        <taxon>Ixodidae</taxon>
        <taxon>Haemaphysalinae</taxon>
        <taxon>Haemaphysalis</taxon>
    </lineage>
</organism>
<feature type="transmembrane region" description="Helical" evidence="1">
    <location>
        <begin position="196"/>
        <end position="215"/>
    </location>
</feature>
<dbReference type="Proteomes" id="UP000821853">
    <property type="component" value="Chromosome 2"/>
</dbReference>
<keyword evidence="3" id="KW-1185">Reference proteome</keyword>
<dbReference type="AlphaFoldDB" id="A0A9J6G054"/>